<feature type="compositionally biased region" description="Basic and acidic residues" evidence="2">
    <location>
        <begin position="1273"/>
        <end position="1289"/>
    </location>
</feature>
<dbReference type="EMBL" id="LIAE01006498">
    <property type="protein sequence ID" value="PAV88734.1"/>
    <property type="molecule type" value="Genomic_DNA"/>
</dbReference>
<feature type="domain" description="OTU" evidence="4">
    <location>
        <begin position="73"/>
        <end position="173"/>
    </location>
</feature>
<keyword evidence="6" id="KW-1185">Reference proteome</keyword>
<protein>
    <recommendedName>
        <fullName evidence="4">OTU domain-containing protein</fullName>
    </recommendedName>
</protein>
<gene>
    <name evidence="5" type="ORF">WR25_10998</name>
</gene>
<dbReference type="Pfam" id="PF24674">
    <property type="entry name" value="MACPF_SNTX"/>
    <property type="match status" value="1"/>
</dbReference>
<dbReference type="Pfam" id="PF24676">
    <property type="entry name" value="DUF7656"/>
    <property type="match status" value="1"/>
</dbReference>
<evidence type="ECO:0000256" key="1">
    <source>
        <dbReference type="SAM" id="Coils"/>
    </source>
</evidence>
<keyword evidence="3" id="KW-0472">Membrane</keyword>
<dbReference type="SUPFAM" id="SSF52540">
    <property type="entry name" value="P-loop containing nucleoside triphosphate hydrolases"/>
    <property type="match status" value="2"/>
</dbReference>
<evidence type="ECO:0000259" key="4">
    <source>
        <dbReference type="PROSITE" id="PS50802"/>
    </source>
</evidence>
<feature type="region of interest" description="Disordered" evidence="2">
    <location>
        <begin position="1567"/>
        <end position="1586"/>
    </location>
</feature>
<feature type="transmembrane region" description="Helical" evidence="3">
    <location>
        <begin position="1311"/>
        <end position="1329"/>
    </location>
</feature>
<dbReference type="SUPFAM" id="SSF54001">
    <property type="entry name" value="Cysteine proteinases"/>
    <property type="match status" value="1"/>
</dbReference>
<dbReference type="InterPro" id="IPR058519">
    <property type="entry name" value="DUF8206"/>
</dbReference>
<dbReference type="PANTHER" id="PTHR32046:SF11">
    <property type="entry name" value="IMMUNE-ASSOCIATED NUCLEOTIDE-BINDING PROTEIN 10-LIKE"/>
    <property type="match status" value="1"/>
</dbReference>
<keyword evidence="3" id="KW-1133">Transmembrane helix</keyword>
<organism evidence="5 6">
    <name type="scientific">Diploscapter pachys</name>
    <dbReference type="NCBI Taxonomy" id="2018661"/>
    <lineage>
        <taxon>Eukaryota</taxon>
        <taxon>Metazoa</taxon>
        <taxon>Ecdysozoa</taxon>
        <taxon>Nematoda</taxon>
        <taxon>Chromadorea</taxon>
        <taxon>Rhabditida</taxon>
        <taxon>Rhabditina</taxon>
        <taxon>Rhabditomorpha</taxon>
        <taxon>Rhabditoidea</taxon>
        <taxon>Rhabditidae</taxon>
        <taxon>Diploscapter</taxon>
    </lineage>
</organism>
<reference evidence="5 6" key="1">
    <citation type="journal article" date="2017" name="Curr. Biol.">
        <title>Genome architecture and evolution of a unichromosomal asexual nematode.</title>
        <authorList>
            <person name="Fradin H."/>
            <person name="Zegar C."/>
            <person name="Gutwein M."/>
            <person name="Lucas J."/>
            <person name="Kovtun M."/>
            <person name="Corcoran D."/>
            <person name="Baugh L.R."/>
            <person name="Kiontke K."/>
            <person name="Gunsalus K."/>
            <person name="Fitch D.H."/>
            <person name="Piano F."/>
        </authorList>
    </citation>
    <scope>NUCLEOTIDE SEQUENCE [LARGE SCALE GENOMIC DNA]</scope>
    <source>
        <strain evidence="5">PF1309</strain>
    </source>
</reference>
<dbReference type="Pfam" id="PF26633">
    <property type="entry name" value="DUF8206"/>
    <property type="match status" value="1"/>
</dbReference>
<name>A0A2A2LR70_9BILA</name>
<feature type="coiled-coil region" evidence="1">
    <location>
        <begin position="1168"/>
        <end position="1195"/>
    </location>
</feature>
<keyword evidence="3" id="KW-0812">Transmembrane</keyword>
<accession>A0A2A2LR70</accession>
<dbReference type="InterPro" id="IPR056072">
    <property type="entry name" value="SNTX_MACPF/CDC-like_dom"/>
</dbReference>
<feature type="compositionally biased region" description="Polar residues" evidence="2">
    <location>
        <begin position="1572"/>
        <end position="1586"/>
    </location>
</feature>
<feature type="region of interest" description="Disordered" evidence="2">
    <location>
        <begin position="1"/>
        <end position="53"/>
    </location>
</feature>
<dbReference type="InterPro" id="IPR038765">
    <property type="entry name" value="Papain-like_cys_pep_sf"/>
</dbReference>
<evidence type="ECO:0000313" key="5">
    <source>
        <dbReference type="EMBL" id="PAV88734.1"/>
    </source>
</evidence>
<comment type="caution">
    <text evidence="5">The sequence shown here is derived from an EMBL/GenBank/DDBJ whole genome shotgun (WGS) entry which is preliminary data.</text>
</comment>
<dbReference type="InterPro" id="IPR003323">
    <property type="entry name" value="OTU_dom"/>
</dbReference>
<evidence type="ECO:0000313" key="6">
    <source>
        <dbReference type="Proteomes" id="UP000218231"/>
    </source>
</evidence>
<dbReference type="InterPro" id="IPR027417">
    <property type="entry name" value="P-loop_NTPase"/>
</dbReference>
<dbReference type="Gene3D" id="3.40.50.300">
    <property type="entry name" value="P-loop containing nucleotide triphosphate hydrolases"/>
    <property type="match status" value="1"/>
</dbReference>
<dbReference type="Proteomes" id="UP000218231">
    <property type="component" value="Unassembled WGS sequence"/>
</dbReference>
<feature type="region of interest" description="Disordered" evidence="2">
    <location>
        <begin position="1257"/>
        <end position="1289"/>
    </location>
</feature>
<dbReference type="PROSITE" id="PS50802">
    <property type="entry name" value="OTU"/>
    <property type="match status" value="1"/>
</dbReference>
<dbReference type="PANTHER" id="PTHR32046">
    <property type="entry name" value="G DOMAIN-CONTAINING PROTEIN"/>
    <property type="match status" value="1"/>
</dbReference>
<dbReference type="OrthoDB" id="8954335at2759"/>
<dbReference type="CDD" id="cd22744">
    <property type="entry name" value="OTU"/>
    <property type="match status" value="1"/>
</dbReference>
<dbReference type="Gene3D" id="3.90.70.80">
    <property type="match status" value="1"/>
</dbReference>
<evidence type="ECO:0000256" key="2">
    <source>
        <dbReference type="SAM" id="MobiDB-lite"/>
    </source>
</evidence>
<dbReference type="STRING" id="2018661.A0A2A2LR70"/>
<proteinExistence type="predicted"/>
<keyword evidence="1" id="KW-0175">Coiled coil</keyword>
<dbReference type="InterPro" id="IPR056073">
    <property type="entry name" value="DUF7656"/>
</dbReference>
<feature type="compositionally biased region" description="Polar residues" evidence="2">
    <location>
        <begin position="15"/>
        <end position="37"/>
    </location>
</feature>
<evidence type="ECO:0000256" key="3">
    <source>
        <dbReference type="SAM" id="Phobius"/>
    </source>
</evidence>
<sequence>MRASRGVKMSDEPMPTSTNPISKTSQPSSNANQSQDAPNLHMPAQNFSNSRLTEAETEQRRQEFMRKLKSGEFKRAGIIGDGNCFFRSIEMYRAFVDGGKLEENLTQMEKNGTYAADAEIRAMTTICNRPIEVFHDDSEYLIVYADDKVDANEKPLRLYFVSGNRHYEAVIETGENGDDAVTAQAENLFENTTTTNLLNENATNANKSNETGQNPVVPDIIKVQIGEAIERKALGRVAELGQFYDARTEQFIRGKIFTRNLPLDAVKVTTTLPMVPPNFECVTNETLHERLEKLHVEPELKASIICEMVDLSGHGEYLLSDTAKTGEASSTLIYVKPTKNEMVKFDNPVVASTISPNSVQDIPEATHVLVGIQWGIAAAVTLKCDKTNPNDISIENDLKDYKSNLRTQLYQIIADIRNGKPDSHQRLDEIMNEYHQNPASPTNFNSVIEPFAPLNEKIEFVSRLLHQGVVYVNKDGAADRIREKDRFDECYIFFCEWNNTKDIQGNSWYFNALAKGRKCACLFVDSISQPEIAKNEGVPAGNRICLYSNKTYESVNYYGDYLEDQKKCYVKCKMSRASSSKLDMSSRRVEVDLICPQSMKGDFCSKDVREWYCADCRERLQYDFKRNFHCECGHAPVNTFLFRCSDPNHKVDFIGFDDNCISSLVDKIQPYKEINILILGETGVGKSTWINGLSNYLTYSTLGDAEHGKQIYLVPSQFTITDSNRRLKKITVGKSKNETHDDGASSTQHPKSYVFNVGKKSVRLIDTPGIGDTRDADVDDKNLAEILKFIAQFDEIHGICILLKPNNARLNLMFRYCISELLTHLDVTAAANIAFCFTNARGTFYRPGDTMPALNTYLEKLKSDQGVKISTKADRVYCMDNESFRFLCCLHAGEYFSDEEKKNFEQSWNLSVQETNRLLDHFENHVEPHVVARTVSLNSARELILTLAKPLADISQIIQDNIAAMNEKAEEVQALNVRKDDLMKKLMILQIGLQPKELGFPQTVCTGVNCIKTETLPNTETQKTIYKTICHERCYIQGVTPGTVPNTALQHCTAMDKSLKCTKCKCSWDLHMHITHTQEKIEILVEYSDIQMKLKNTNSDKEAQEIIVKTYQDRINKYKAEQSAIDEACAKFAAFLNKHAIIAYNDAVEDYLKFNIREAEQVVGTTGSKKSSKRVERLEQQLRQYIEKKRILSSQLANGTAQLIDASDIQKIQKKLEKLELTGPNIKLLFDATVNGKEVNLVQQELYFNRASYQKKRRPRRPYIPPPGYDSSENGHETDSGGKNKDRGKSDFQKVKDWVKLHRSEAACVMLTRYLSLMIFILIYLLLFIKQIKLLSINQMNGVGILCEWKRENYMAEKSSRSAGWRFQSSRKEQLHVIEFHSQSDPFDQDTLNSLTDRVQELDGDDVSLCFKFLPAIDQLISQIPFTLPLLEVLYLKCELAHAEEGTKFSSKELMCEQLFCQLVWWTAFSEQMKNTGSISRKKLPKFEDVEPCIVTLVGILHRQLPDLIERAQADRRQLTACLESLGCHGLVNCSTGLIRMSDAVHLEVSRHIDKLKVVNSKIRDLHDENKNSQGKQTNPSVASHQRQMSLKLSEVFERLKHNEAVEVVLDDVLTNHHLSSLLRIVKKRIASDRLLIGLFNAFTRAAPDDFSFMQLDPVIAQLIVTFSHSYEKVDDIRF</sequence>